<dbReference type="InterPro" id="IPR056729">
    <property type="entry name" value="GMPPB_C"/>
</dbReference>
<keyword evidence="6" id="KW-0012">Acyltransferase</keyword>
<evidence type="ECO:0000256" key="3">
    <source>
        <dbReference type="ARBA" id="ARBA00022679"/>
    </source>
</evidence>
<dbReference type="GO" id="GO:0016020">
    <property type="term" value="C:membrane"/>
    <property type="evidence" value="ECO:0007669"/>
    <property type="project" value="GOC"/>
</dbReference>
<evidence type="ECO:0000259" key="7">
    <source>
        <dbReference type="Pfam" id="PF04613"/>
    </source>
</evidence>
<evidence type="ECO:0000256" key="5">
    <source>
        <dbReference type="ARBA" id="ARBA00023098"/>
    </source>
</evidence>
<organism evidence="9">
    <name type="scientific">marine sediment metagenome</name>
    <dbReference type="NCBI Taxonomy" id="412755"/>
    <lineage>
        <taxon>unclassified sequences</taxon>
        <taxon>metagenomes</taxon>
        <taxon>ecological metagenomes</taxon>
    </lineage>
</organism>
<evidence type="ECO:0000313" key="9">
    <source>
        <dbReference type="EMBL" id="KKN12754.1"/>
    </source>
</evidence>
<dbReference type="InterPro" id="IPR011004">
    <property type="entry name" value="Trimer_LpxA-like_sf"/>
</dbReference>
<dbReference type="GO" id="GO:0016410">
    <property type="term" value="F:N-acyltransferase activity"/>
    <property type="evidence" value="ECO:0007669"/>
    <property type="project" value="InterPro"/>
</dbReference>
<feature type="domain" description="Mannose-1-phosphate guanyltransferase C-terminal" evidence="8">
    <location>
        <begin position="98"/>
        <end position="176"/>
    </location>
</feature>
<sequence length="338" mass="36130">MKKTLEELARLVRGKVEGDGGVIIEGVAKVEEAKKGEITLAVSEKYLYEAKKSQVSAVIVSLEVRDFSKPVLRARNPRLAFAQILEVFYPQVRKFSGIHPTALIGKDAKIGKKVTLGAYVVVGDAAEIEEGVYISSGVYIGNRVVIGKNNLLFPGVTVLDDTVIGEEVIIHSGTVIGSHGFGFVRKEDGSYYKIPQTGRVVIGDRVEIGANVTIDRATIGETSIGSGSKIDNLVHIAHNVTLGKNVAIVALVGISGSSTLGDGVVMAGQAGVTEHVTIGNNSIVAAKSVVTKNIAPGSFVSGFPARPHHRQKRIKALIDRLPQLVERLKKLEERVKDK</sequence>
<evidence type="ECO:0000259" key="8">
    <source>
        <dbReference type="Pfam" id="PF25087"/>
    </source>
</evidence>
<comment type="caution">
    <text evidence="9">The sequence shown here is derived from an EMBL/GenBank/DDBJ whole genome shotgun (WGS) entry which is preliminary data.</text>
</comment>
<dbReference type="PROSITE" id="PS00101">
    <property type="entry name" value="HEXAPEP_TRANSFERASES"/>
    <property type="match status" value="2"/>
</dbReference>
<evidence type="ECO:0000256" key="4">
    <source>
        <dbReference type="ARBA" id="ARBA00022737"/>
    </source>
</evidence>
<evidence type="ECO:0000256" key="6">
    <source>
        <dbReference type="ARBA" id="ARBA00023315"/>
    </source>
</evidence>
<proteinExistence type="inferred from homology"/>
<keyword evidence="3" id="KW-0808">Transferase</keyword>
<dbReference type="SUPFAM" id="SSF51161">
    <property type="entry name" value="Trimeric LpxA-like enzymes"/>
    <property type="match status" value="1"/>
</dbReference>
<evidence type="ECO:0000256" key="1">
    <source>
        <dbReference type="ARBA" id="ARBA00022516"/>
    </source>
</evidence>
<dbReference type="Gene3D" id="3.40.1390.10">
    <property type="entry name" value="MurE/MurF, N-terminal domain"/>
    <property type="match status" value="1"/>
</dbReference>
<dbReference type="Pfam" id="PF25087">
    <property type="entry name" value="GMPPB_C"/>
    <property type="match status" value="1"/>
</dbReference>
<accession>A0A0F9N3Y6</accession>
<dbReference type="NCBIfam" id="TIGR01853">
    <property type="entry name" value="lipid_A_lpxD"/>
    <property type="match status" value="1"/>
</dbReference>
<dbReference type="Gene3D" id="2.160.10.10">
    <property type="entry name" value="Hexapeptide repeat proteins"/>
    <property type="match status" value="1"/>
</dbReference>
<dbReference type="PANTHER" id="PTHR43378:SF2">
    <property type="entry name" value="UDP-3-O-ACYLGLUCOSAMINE N-ACYLTRANSFERASE 1, MITOCHONDRIAL-RELATED"/>
    <property type="match status" value="1"/>
</dbReference>
<keyword evidence="5" id="KW-0443">Lipid metabolism</keyword>
<dbReference type="PANTHER" id="PTHR43378">
    <property type="entry name" value="UDP-3-O-ACYLGLUCOSAMINE N-ACYLTRANSFERASE"/>
    <property type="match status" value="1"/>
</dbReference>
<name>A0A0F9N3Y6_9ZZZZ</name>
<evidence type="ECO:0000256" key="2">
    <source>
        <dbReference type="ARBA" id="ARBA00022556"/>
    </source>
</evidence>
<dbReference type="InterPro" id="IPR020573">
    <property type="entry name" value="UDP_GlcNAc_AcTrfase_non-rep"/>
</dbReference>
<dbReference type="GO" id="GO:0009245">
    <property type="term" value="P:lipid A biosynthetic process"/>
    <property type="evidence" value="ECO:0007669"/>
    <property type="project" value="UniProtKB-KW"/>
</dbReference>
<keyword evidence="4" id="KW-0677">Repeat</keyword>
<dbReference type="InterPro" id="IPR007691">
    <property type="entry name" value="LpxD"/>
</dbReference>
<feature type="domain" description="UDP-3-O-[3-hydroxymyristoyl] glucosamine N-acyltransferase non-repeat region" evidence="7">
    <location>
        <begin position="23"/>
        <end position="86"/>
    </location>
</feature>
<dbReference type="EMBL" id="LAZR01003996">
    <property type="protein sequence ID" value="KKN12754.1"/>
    <property type="molecule type" value="Genomic_DNA"/>
</dbReference>
<gene>
    <name evidence="9" type="ORF">LCGC14_1013280</name>
</gene>
<keyword evidence="1" id="KW-0444">Lipid biosynthesis</keyword>
<keyword evidence="2" id="KW-0441">Lipid A biosynthesis</keyword>
<dbReference type="Pfam" id="PF04613">
    <property type="entry name" value="LpxD"/>
    <property type="match status" value="1"/>
</dbReference>
<dbReference type="HAMAP" id="MF_00523">
    <property type="entry name" value="LpxD"/>
    <property type="match status" value="1"/>
</dbReference>
<dbReference type="AlphaFoldDB" id="A0A0F9N3Y6"/>
<dbReference type="InterPro" id="IPR018357">
    <property type="entry name" value="Hexapep_transf_CS"/>
</dbReference>
<dbReference type="NCBIfam" id="NF002060">
    <property type="entry name" value="PRK00892.1"/>
    <property type="match status" value="1"/>
</dbReference>
<protein>
    <submittedName>
        <fullName evidence="9">Uncharacterized protein</fullName>
    </submittedName>
</protein>
<dbReference type="CDD" id="cd03352">
    <property type="entry name" value="LbH_LpxD"/>
    <property type="match status" value="1"/>
</dbReference>
<reference evidence="9" key="1">
    <citation type="journal article" date="2015" name="Nature">
        <title>Complex archaea that bridge the gap between prokaryotes and eukaryotes.</title>
        <authorList>
            <person name="Spang A."/>
            <person name="Saw J.H."/>
            <person name="Jorgensen S.L."/>
            <person name="Zaremba-Niedzwiedzka K."/>
            <person name="Martijn J."/>
            <person name="Lind A.E."/>
            <person name="van Eijk R."/>
            <person name="Schleper C."/>
            <person name="Guy L."/>
            <person name="Ettema T.J."/>
        </authorList>
    </citation>
    <scope>NUCLEOTIDE SEQUENCE</scope>
</reference>